<evidence type="ECO:0000259" key="2">
    <source>
        <dbReference type="Pfam" id="PF01243"/>
    </source>
</evidence>
<evidence type="ECO:0000313" key="4">
    <source>
        <dbReference type="Proteomes" id="UP001501319"/>
    </source>
</evidence>
<dbReference type="InterPro" id="IPR011576">
    <property type="entry name" value="Pyridox_Oxase_N"/>
</dbReference>
<keyword evidence="4" id="KW-1185">Reference proteome</keyword>
<dbReference type="EMBL" id="BAAANE010000011">
    <property type="protein sequence ID" value="GAA1657652.1"/>
    <property type="molecule type" value="Genomic_DNA"/>
</dbReference>
<dbReference type="PANTHER" id="PTHR35176">
    <property type="entry name" value="HEME OXYGENASE HI_0854-RELATED"/>
    <property type="match status" value="1"/>
</dbReference>
<dbReference type="Proteomes" id="UP001501319">
    <property type="component" value="Unassembled WGS sequence"/>
</dbReference>
<dbReference type="NCBIfam" id="TIGR03618">
    <property type="entry name" value="Rv1155_F420"/>
    <property type="match status" value="1"/>
</dbReference>
<dbReference type="Pfam" id="PF01243">
    <property type="entry name" value="PNPOx_N"/>
    <property type="match status" value="1"/>
</dbReference>
<dbReference type="InterPro" id="IPR019920">
    <property type="entry name" value="F420-binding_dom_put"/>
</dbReference>
<gene>
    <name evidence="3" type="ORF">GCM10009744_58410</name>
</gene>
<sequence length="134" mass="14369">MTVDLGEAARQLVDGVNTGVLATNNPDGSPQMSVVWVGRDGDDLLISTAAGRQKDSNLRKDPRASLLVIDKESADRYAEIRGIATVTEDLGRVVAQQLAEAYAGPGAGQEYVDLPPEIIRTVIRITPHKVILHV</sequence>
<dbReference type="PANTHER" id="PTHR35176:SF6">
    <property type="entry name" value="HEME OXYGENASE HI_0854-RELATED"/>
    <property type="match status" value="1"/>
</dbReference>
<protein>
    <recommendedName>
        <fullName evidence="2">Pyridoxamine 5'-phosphate oxidase N-terminal domain-containing protein</fullName>
    </recommendedName>
</protein>
<accession>A0ABN2FRT0</accession>
<evidence type="ECO:0000256" key="1">
    <source>
        <dbReference type="ARBA" id="ARBA00023002"/>
    </source>
</evidence>
<evidence type="ECO:0000313" key="3">
    <source>
        <dbReference type="EMBL" id="GAA1657652.1"/>
    </source>
</evidence>
<keyword evidence="1" id="KW-0560">Oxidoreductase</keyword>
<dbReference type="Gene3D" id="2.30.110.10">
    <property type="entry name" value="Electron Transport, Fmn-binding Protein, Chain A"/>
    <property type="match status" value="1"/>
</dbReference>
<dbReference type="RefSeq" id="WP_344115730.1">
    <property type="nucleotide sequence ID" value="NZ_BAAANE010000011.1"/>
</dbReference>
<reference evidence="3 4" key="1">
    <citation type="journal article" date="2019" name="Int. J. Syst. Evol. Microbiol.">
        <title>The Global Catalogue of Microorganisms (GCM) 10K type strain sequencing project: providing services to taxonomists for standard genome sequencing and annotation.</title>
        <authorList>
            <consortium name="The Broad Institute Genomics Platform"/>
            <consortium name="The Broad Institute Genome Sequencing Center for Infectious Disease"/>
            <person name="Wu L."/>
            <person name="Ma J."/>
        </authorList>
    </citation>
    <scope>NUCLEOTIDE SEQUENCE [LARGE SCALE GENOMIC DNA]</scope>
    <source>
        <strain evidence="3 4">JCM 14306</strain>
    </source>
</reference>
<name>A0ABN2FRT0_9ACTN</name>
<dbReference type="SUPFAM" id="SSF50475">
    <property type="entry name" value="FMN-binding split barrel"/>
    <property type="match status" value="1"/>
</dbReference>
<feature type="domain" description="Pyridoxamine 5'-phosphate oxidase N-terminal" evidence="2">
    <location>
        <begin position="6"/>
        <end position="131"/>
    </location>
</feature>
<dbReference type="InterPro" id="IPR012349">
    <property type="entry name" value="Split_barrel_FMN-bd"/>
</dbReference>
<dbReference type="InterPro" id="IPR052019">
    <property type="entry name" value="F420H2_bilvrd_red/Heme_oxyg"/>
</dbReference>
<proteinExistence type="predicted"/>
<organism evidence="3 4">
    <name type="scientific">Kribbella alba</name>
    <dbReference type="NCBI Taxonomy" id="190197"/>
    <lineage>
        <taxon>Bacteria</taxon>
        <taxon>Bacillati</taxon>
        <taxon>Actinomycetota</taxon>
        <taxon>Actinomycetes</taxon>
        <taxon>Propionibacteriales</taxon>
        <taxon>Kribbellaceae</taxon>
        <taxon>Kribbella</taxon>
    </lineage>
</organism>
<comment type="caution">
    <text evidence="3">The sequence shown here is derived from an EMBL/GenBank/DDBJ whole genome shotgun (WGS) entry which is preliminary data.</text>
</comment>